<name>A0AA40AK53_9PEZI</name>
<dbReference type="SUPFAM" id="SSF52540">
    <property type="entry name" value="P-loop containing nucleoside triphosphate hydrolases"/>
    <property type="match status" value="1"/>
</dbReference>
<gene>
    <name evidence="1" type="ORF">B0T26DRAFT_675611</name>
</gene>
<proteinExistence type="predicted"/>
<organism evidence="1 2">
    <name type="scientific">Lasiosphaeria miniovina</name>
    <dbReference type="NCBI Taxonomy" id="1954250"/>
    <lineage>
        <taxon>Eukaryota</taxon>
        <taxon>Fungi</taxon>
        <taxon>Dikarya</taxon>
        <taxon>Ascomycota</taxon>
        <taxon>Pezizomycotina</taxon>
        <taxon>Sordariomycetes</taxon>
        <taxon>Sordariomycetidae</taxon>
        <taxon>Sordariales</taxon>
        <taxon>Lasiosphaeriaceae</taxon>
        <taxon>Lasiosphaeria</taxon>
    </lineage>
</organism>
<evidence type="ECO:0000313" key="1">
    <source>
        <dbReference type="EMBL" id="KAK0717280.1"/>
    </source>
</evidence>
<dbReference type="PANTHER" id="PTHR37807">
    <property type="entry name" value="OS07G0160300 PROTEIN"/>
    <property type="match status" value="1"/>
</dbReference>
<comment type="caution">
    <text evidence="1">The sequence shown here is derived from an EMBL/GenBank/DDBJ whole genome shotgun (WGS) entry which is preliminary data.</text>
</comment>
<dbReference type="EMBL" id="JAUIRO010000004">
    <property type="protein sequence ID" value="KAK0717280.1"/>
    <property type="molecule type" value="Genomic_DNA"/>
</dbReference>
<dbReference type="GeneID" id="85323125"/>
<sequence length="214" mass="23775">MSEQHCPAPRKLFIQMSGAPGSGKSTTSKLVGKSIDGVVIDHDILKSSLLEDGILSFDQAAKAAYRIDWALADTLMEQGRSVVLDCPCNYQTVIDSGTALARKHGFTYWYVECKVNDIDLLNARLQQRVPMRSQRTEVDSLPPDAAAGTQDARELFRRWIDSPYSPVDNVIVVDSSGVLSREQCRDAILRHIQFASGQQDQHTMKTPLRQLGLE</sequence>
<dbReference type="InterPro" id="IPR027417">
    <property type="entry name" value="P-loop_NTPase"/>
</dbReference>
<dbReference type="Pfam" id="PF13671">
    <property type="entry name" value="AAA_33"/>
    <property type="match status" value="1"/>
</dbReference>
<keyword evidence="1" id="KW-0378">Hydrolase</keyword>
<reference evidence="1" key="1">
    <citation type="submission" date="2023-06" db="EMBL/GenBank/DDBJ databases">
        <title>Genome-scale phylogeny and comparative genomics of the fungal order Sordariales.</title>
        <authorList>
            <consortium name="Lawrence Berkeley National Laboratory"/>
            <person name="Hensen N."/>
            <person name="Bonometti L."/>
            <person name="Westerberg I."/>
            <person name="Brannstrom I.O."/>
            <person name="Guillou S."/>
            <person name="Cros-Aarteil S."/>
            <person name="Calhoun S."/>
            <person name="Haridas S."/>
            <person name="Kuo A."/>
            <person name="Mondo S."/>
            <person name="Pangilinan J."/>
            <person name="Riley R."/>
            <person name="LaButti K."/>
            <person name="Andreopoulos B."/>
            <person name="Lipzen A."/>
            <person name="Chen C."/>
            <person name="Yanf M."/>
            <person name="Daum C."/>
            <person name="Ng V."/>
            <person name="Clum A."/>
            <person name="Steindorff A."/>
            <person name="Ohm R."/>
            <person name="Martin F."/>
            <person name="Silar P."/>
            <person name="Natvig D."/>
            <person name="Lalanne C."/>
            <person name="Gautier V."/>
            <person name="Ament-velasquez S.L."/>
            <person name="Kruys A."/>
            <person name="Hutchinson M.I."/>
            <person name="Powell A.J."/>
            <person name="Barry K."/>
            <person name="Miller A.N."/>
            <person name="Grigoriev I.V."/>
            <person name="Debuchy R."/>
            <person name="Gladieux P."/>
            <person name="Thoren M.H."/>
            <person name="Johannesson H."/>
        </authorList>
    </citation>
    <scope>NUCLEOTIDE SEQUENCE</scope>
    <source>
        <strain evidence="1">SMH2392-1A</strain>
    </source>
</reference>
<protein>
    <submittedName>
        <fullName evidence="1">P-loop containing nucleoside triphosphate hydrolase protein</fullName>
    </submittedName>
</protein>
<dbReference type="Proteomes" id="UP001172101">
    <property type="component" value="Unassembled WGS sequence"/>
</dbReference>
<dbReference type="RefSeq" id="XP_060296073.1">
    <property type="nucleotide sequence ID" value="XM_060439855.1"/>
</dbReference>
<evidence type="ECO:0000313" key="2">
    <source>
        <dbReference type="Proteomes" id="UP001172101"/>
    </source>
</evidence>
<dbReference type="GO" id="GO:0016787">
    <property type="term" value="F:hydrolase activity"/>
    <property type="evidence" value="ECO:0007669"/>
    <property type="project" value="UniProtKB-KW"/>
</dbReference>
<dbReference type="PANTHER" id="PTHR37807:SF3">
    <property type="entry name" value="OS07G0160300 PROTEIN"/>
    <property type="match status" value="1"/>
</dbReference>
<dbReference type="AlphaFoldDB" id="A0AA40AK53"/>
<dbReference type="Gene3D" id="3.40.50.300">
    <property type="entry name" value="P-loop containing nucleotide triphosphate hydrolases"/>
    <property type="match status" value="1"/>
</dbReference>
<accession>A0AA40AK53</accession>
<keyword evidence="2" id="KW-1185">Reference proteome</keyword>